<sequence length="134" mass="15755">MEIDLRNEIENAIDFLLFLKNQLNVKLKRETVMIGVTHTDTNEKINEFYFADWNFHNDLVDEYFMRKSCIIIVYKNGSKGYLGRIQFENGDLYEGEMEKNGKMNGNGIKTWNCNGEVIQKYEGDWEDGKSSFED</sequence>
<evidence type="ECO:0000313" key="1">
    <source>
        <dbReference type="EMBL" id="RNA06845.1"/>
    </source>
</evidence>
<accession>A0A3M7Q7F1</accession>
<evidence type="ECO:0000313" key="2">
    <source>
        <dbReference type="Proteomes" id="UP000276133"/>
    </source>
</evidence>
<dbReference type="AlphaFoldDB" id="A0A3M7Q7F1"/>
<dbReference type="Proteomes" id="UP000276133">
    <property type="component" value="Unassembled WGS sequence"/>
</dbReference>
<dbReference type="EMBL" id="REGN01007265">
    <property type="protein sequence ID" value="RNA06845.1"/>
    <property type="molecule type" value="Genomic_DNA"/>
</dbReference>
<gene>
    <name evidence="1" type="ORF">BpHYR1_042719</name>
</gene>
<dbReference type="SUPFAM" id="SSF82185">
    <property type="entry name" value="Histone H3 K4-specific methyltransferase SET7/9 N-terminal domain"/>
    <property type="match status" value="1"/>
</dbReference>
<dbReference type="Gene3D" id="2.20.110.10">
    <property type="entry name" value="Histone H3 K4-specific methyltransferase SET7/9 N-terminal domain"/>
    <property type="match status" value="1"/>
</dbReference>
<name>A0A3M7Q7F1_BRAPC</name>
<reference evidence="1 2" key="1">
    <citation type="journal article" date="2018" name="Sci. Rep.">
        <title>Genomic signatures of local adaptation to the degree of environmental predictability in rotifers.</title>
        <authorList>
            <person name="Franch-Gras L."/>
            <person name="Hahn C."/>
            <person name="Garcia-Roger E.M."/>
            <person name="Carmona M.J."/>
            <person name="Serra M."/>
            <person name="Gomez A."/>
        </authorList>
    </citation>
    <scope>NUCLEOTIDE SEQUENCE [LARGE SCALE GENOMIC DNA]</scope>
    <source>
        <strain evidence="1">HYR1</strain>
    </source>
</reference>
<feature type="non-terminal residue" evidence="1">
    <location>
        <position position="134"/>
    </location>
</feature>
<evidence type="ECO:0008006" key="3">
    <source>
        <dbReference type="Google" id="ProtNLM"/>
    </source>
</evidence>
<comment type="caution">
    <text evidence="1">The sequence shown here is derived from an EMBL/GenBank/DDBJ whole genome shotgun (WGS) entry which is preliminary data.</text>
</comment>
<protein>
    <recommendedName>
        <fullName evidence="3">MORN repeat protein</fullName>
    </recommendedName>
</protein>
<keyword evidence="2" id="KW-1185">Reference proteome</keyword>
<organism evidence="1 2">
    <name type="scientific">Brachionus plicatilis</name>
    <name type="common">Marine rotifer</name>
    <name type="synonym">Brachionus muelleri</name>
    <dbReference type="NCBI Taxonomy" id="10195"/>
    <lineage>
        <taxon>Eukaryota</taxon>
        <taxon>Metazoa</taxon>
        <taxon>Spiralia</taxon>
        <taxon>Gnathifera</taxon>
        <taxon>Rotifera</taxon>
        <taxon>Eurotatoria</taxon>
        <taxon>Monogononta</taxon>
        <taxon>Pseudotrocha</taxon>
        <taxon>Ploima</taxon>
        <taxon>Brachionidae</taxon>
        <taxon>Brachionus</taxon>
    </lineage>
</organism>
<proteinExistence type="predicted"/>